<organism evidence="1 2">
    <name type="scientific">Brachionus plicatilis</name>
    <name type="common">Marine rotifer</name>
    <name type="synonym">Brachionus muelleri</name>
    <dbReference type="NCBI Taxonomy" id="10195"/>
    <lineage>
        <taxon>Eukaryota</taxon>
        <taxon>Metazoa</taxon>
        <taxon>Spiralia</taxon>
        <taxon>Gnathifera</taxon>
        <taxon>Rotifera</taxon>
        <taxon>Eurotatoria</taxon>
        <taxon>Monogononta</taxon>
        <taxon>Pseudotrocha</taxon>
        <taxon>Ploima</taxon>
        <taxon>Brachionidae</taxon>
        <taxon>Brachionus</taxon>
    </lineage>
</organism>
<dbReference type="AlphaFoldDB" id="A0A3M7RC40"/>
<keyword evidence="2" id="KW-1185">Reference proteome</keyword>
<dbReference type="Proteomes" id="UP000276133">
    <property type="component" value="Unassembled WGS sequence"/>
</dbReference>
<evidence type="ECO:0000313" key="1">
    <source>
        <dbReference type="EMBL" id="RNA21031.1"/>
    </source>
</evidence>
<gene>
    <name evidence="1" type="ORF">BpHYR1_019484</name>
</gene>
<comment type="caution">
    <text evidence="1">The sequence shown here is derived from an EMBL/GenBank/DDBJ whole genome shotgun (WGS) entry which is preliminary data.</text>
</comment>
<name>A0A3M7RC40_BRAPC</name>
<proteinExistence type="predicted"/>
<sequence length="190" mass="22813">MRINDSESLFMEKRQDMLLTLKDRLWGLSSDALLNDSNASIFVFEINPELSRQNEIRNNELKSRIFSNDHFAELSNIDLLNNPTRKKTRVAFLTLLQQASKLDLRRRETIRSIPNTLQYSDVFSRTYFKKITILFRKENINKYSRILIKKHVGRIQEYLNFIHKLLENLNLLITRYSFIRLFKAFKFKYI</sequence>
<evidence type="ECO:0000313" key="2">
    <source>
        <dbReference type="Proteomes" id="UP000276133"/>
    </source>
</evidence>
<dbReference type="OrthoDB" id="10221226at2759"/>
<reference evidence="1 2" key="1">
    <citation type="journal article" date="2018" name="Sci. Rep.">
        <title>Genomic signatures of local adaptation to the degree of environmental predictability in rotifers.</title>
        <authorList>
            <person name="Franch-Gras L."/>
            <person name="Hahn C."/>
            <person name="Garcia-Roger E.M."/>
            <person name="Carmona M.J."/>
            <person name="Serra M."/>
            <person name="Gomez A."/>
        </authorList>
    </citation>
    <scope>NUCLEOTIDE SEQUENCE [LARGE SCALE GENOMIC DNA]</scope>
    <source>
        <strain evidence="1">HYR1</strain>
    </source>
</reference>
<protein>
    <submittedName>
        <fullName evidence="1">Uncharacterized protein</fullName>
    </submittedName>
</protein>
<accession>A0A3M7RC40</accession>
<dbReference type="EMBL" id="REGN01003747">
    <property type="protein sequence ID" value="RNA21031.1"/>
    <property type="molecule type" value="Genomic_DNA"/>
</dbReference>